<dbReference type="OrthoDB" id="450498at2"/>
<comment type="caution">
    <text evidence="2">The sequence shown here is derived from an EMBL/GenBank/DDBJ whole genome shotgun (WGS) entry which is preliminary data.</text>
</comment>
<dbReference type="EMBL" id="LATL02000077">
    <property type="protein sequence ID" value="KMW70712.1"/>
    <property type="molecule type" value="Genomic_DNA"/>
</dbReference>
<evidence type="ECO:0008006" key="4">
    <source>
        <dbReference type="Google" id="ProtNLM"/>
    </source>
</evidence>
<protein>
    <recommendedName>
        <fullName evidence="4">Filamentous hemagglutinin</fullName>
    </recommendedName>
</protein>
<gene>
    <name evidence="2" type="ORF">WN50_33205</name>
</gene>
<evidence type="ECO:0000313" key="3">
    <source>
        <dbReference type="Proteomes" id="UP000033607"/>
    </source>
</evidence>
<dbReference type="Proteomes" id="UP000033607">
    <property type="component" value="Unassembled WGS sequence"/>
</dbReference>
<feature type="non-terminal residue" evidence="2">
    <location>
        <position position="1"/>
    </location>
</feature>
<reference evidence="2 3" key="1">
    <citation type="submission" date="2015-06" db="EMBL/GenBank/DDBJ databases">
        <title>Draft genome assembly of filamentous brackish cyanobacterium Limnoraphis robusta strain CS-951.</title>
        <authorList>
            <person name="Willis A."/>
            <person name="Parks M."/>
            <person name="Burford M.A."/>
        </authorList>
    </citation>
    <scope>NUCLEOTIDE SEQUENCE [LARGE SCALE GENOMIC DNA]</scope>
    <source>
        <strain evidence="2 3">CS-951</strain>
    </source>
</reference>
<name>A0A0J9EXK3_9CYAN</name>
<proteinExistence type="predicted"/>
<evidence type="ECO:0000256" key="1">
    <source>
        <dbReference type="SAM" id="MobiDB-lite"/>
    </source>
</evidence>
<accession>A0A0J9EXK3</accession>
<sequence>GTGGNITINSNQLVAIENSDISANAQAGLGGQVIINADAVFGTQFRTQQTSASDITATSELGAEFSGTVELNSEIDPAQGLVELPQTVVDPAALIAQDACKKGQYSSFVNTGRGGFPPSPQESLRSEETLVPLIELPPDIESRRNHSPSQRNRISRNYSRKSDRVSSADIVPARGWIRNQKGEVILVSYDPTLTGVQRQRQPTIQCQP</sequence>
<feature type="compositionally biased region" description="Polar residues" evidence="1">
    <location>
        <begin position="147"/>
        <end position="157"/>
    </location>
</feature>
<dbReference type="AlphaFoldDB" id="A0A0J9EXK3"/>
<evidence type="ECO:0000313" key="2">
    <source>
        <dbReference type="EMBL" id="KMW70712.1"/>
    </source>
</evidence>
<feature type="region of interest" description="Disordered" evidence="1">
    <location>
        <begin position="139"/>
        <end position="165"/>
    </location>
</feature>
<organism evidence="2 3">
    <name type="scientific">Limnoraphis robusta CS-951</name>
    <dbReference type="NCBI Taxonomy" id="1637645"/>
    <lineage>
        <taxon>Bacteria</taxon>
        <taxon>Bacillati</taxon>
        <taxon>Cyanobacteriota</taxon>
        <taxon>Cyanophyceae</taxon>
        <taxon>Oscillatoriophycideae</taxon>
        <taxon>Oscillatoriales</taxon>
        <taxon>Sirenicapillariaceae</taxon>
        <taxon>Limnoraphis</taxon>
    </lineage>
</organism>